<reference evidence="8" key="1">
    <citation type="submission" date="2018-04" db="EMBL/GenBank/DDBJ databases">
        <title>Whole genome sequencing of Hypsizygus marmoreus.</title>
        <authorList>
            <person name="Choi I.-G."/>
            <person name="Min B."/>
            <person name="Kim J.-G."/>
            <person name="Kim S."/>
            <person name="Oh Y.-L."/>
            <person name="Kong W.-S."/>
            <person name="Park H."/>
            <person name="Jeong J."/>
            <person name="Song E.-S."/>
        </authorList>
    </citation>
    <scope>NUCLEOTIDE SEQUENCE [LARGE SCALE GENOMIC DNA]</scope>
    <source>
        <strain evidence="8">51987-8</strain>
    </source>
</reference>
<gene>
    <name evidence="8" type="primary">HOP1</name>
    <name evidence="8" type="ORF">Hypma_011846</name>
</gene>
<sequence>MQAQSTRTEVKAITSTQSLAAVQTLLRAGLGCITYLRDLLPEDNFTHNHLVAEEDLSLSYQGSDASFASADSKRSRSTNGFKIMVTMTRGYSDEADKIMNYLENGIFHALQKQYLKSFIFAIYLDSKDPNNIVEAYTFNFHYHTLPGTNVTVPIMTLGDGLQKMSLKDKKARAVDPVAEAARIGKAPTLLDVKKSVKSLLKTLIHATTQMDVLPKRRFATFKLFYTDETPADYEPPHFKAGDGEKDKWFFMTHDLDEIPDKWSIGKVDTGHHSVNLSVTSIATYLPSSTQHNNIAFLGTASRLPIPPSLTPVQEASLRAQQAENQARDAVERNIAWSVEESVELTDLDGEGEDDPDYVQLPDGSYEKIGARNPDLAVLAPAGVRNAVGEIEPLSDPMDVDEAHFSGVLEAVPTRLNELNIDEIVKKSNVEQTQDIGSFNQDPSDPAPTRSQDNSPSSSFTGGNVFDSGHPEGGWQSRLRMKHAFVKEAVDGGTTSGASLPFISTPFSRCYWFHRCMGYHSINDPRIPSEFICFDCRVRSDSSWELIKANLYPIMLSKFQELALFRRAIKIVETQKPQTSTAFAEANGGSNVLARQLFKRLETEGFITEQSTTLDDLGFPDTRSRSLKGGRKNKGKQPKNRKNVQKTTYQFNRSVLVTPEYSDYFNPDAKVEGRLLRLSELTSRVKSRTRILDHDLSTVSAILPPITSKRVNDETQTQEDTQMEYHAPRPARTNPDDESTPRPRKKIKISVTHGLDLAE</sequence>
<dbReference type="InterPro" id="IPR003511">
    <property type="entry name" value="HORMA_dom"/>
</dbReference>
<evidence type="ECO:0000256" key="1">
    <source>
        <dbReference type="ARBA" id="ARBA00004123"/>
    </source>
</evidence>
<dbReference type="PROSITE" id="PS50815">
    <property type="entry name" value="HORMA"/>
    <property type="match status" value="1"/>
</dbReference>
<evidence type="ECO:0000256" key="3">
    <source>
        <dbReference type="ARBA" id="ARBA00022454"/>
    </source>
</evidence>
<feature type="region of interest" description="Disordered" evidence="6">
    <location>
        <begin position="706"/>
        <end position="758"/>
    </location>
</feature>
<dbReference type="GO" id="GO:0005634">
    <property type="term" value="C:nucleus"/>
    <property type="evidence" value="ECO:0007669"/>
    <property type="project" value="UniProtKB-SubCell"/>
</dbReference>
<feature type="compositionally biased region" description="Polar residues" evidence="6">
    <location>
        <begin position="431"/>
        <end position="461"/>
    </location>
</feature>
<evidence type="ECO:0000256" key="2">
    <source>
        <dbReference type="ARBA" id="ARBA00004286"/>
    </source>
</evidence>
<dbReference type="Pfam" id="PF02301">
    <property type="entry name" value="HORMA"/>
    <property type="match status" value="1"/>
</dbReference>
<evidence type="ECO:0000256" key="5">
    <source>
        <dbReference type="ARBA" id="ARBA00023254"/>
    </source>
</evidence>
<feature type="compositionally biased region" description="Basic residues" evidence="6">
    <location>
        <begin position="624"/>
        <end position="643"/>
    </location>
</feature>
<dbReference type="STRING" id="39966.A0A369JG37"/>
<evidence type="ECO:0000256" key="6">
    <source>
        <dbReference type="SAM" id="MobiDB-lite"/>
    </source>
</evidence>
<dbReference type="Proteomes" id="UP000076154">
    <property type="component" value="Unassembled WGS sequence"/>
</dbReference>
<dbReference type="GO" id="GO:0051598">
    <property type="term" value="P:meiotic recombination checkpoint signaling"/>
    <property type="evidence" value="ECO:0007669"/>
    <property type="project" value="TreeGrafter"/>
</dbReference>
<comment type="caution">
    <text evidence="8">The sequence shown here is derived from an EMBL/GenBank/DDBJ whole genome shotgun (WGS) entry which is preliminary data.</text>
</comment>
<protein>
    <submittedName>
        <fullName evidence="8">Meiosis-specific protein HOP1</fullName>
    </submittedName>
</protein>
<dbReference type="GO" id="GO:0007130">
    <property type="term" value="P:synaptonemal complex assembly"/>
    <property type="evidence" value="ECO:0007669"/>
    <property type="project" value="TreeGrafter"/>
</dbReference>
<dbReference type="InterPro" id="IPR036570">
    <property type="entry name" value="HORMA_dom_sf"/>
</dbReference>
<feature type="domain" description="HORMA" evidence="7">
    <location>
        <begin position="16"/>
        <end position="278"/>
    </location>
</feature>
<dbReference type="InParanoid" id="A0A369JG37"/>
<dbReference type="SUPFAM" id="SSF56019">
    <property type="entry name" value="The spindle assembly checkpoint protein mad2"/>
    <property type="match status" value="1"/>
</dbReference>
<accession>A0A369JG37</accession>
<dbReference type="OrthoDB" id="1928087at2759"/>
<keyword evidence="9" id="KW-1185">Reference proteome</keyword>
<proteinExistence type="predicted"/>
<feature type="region of interest" description="Disordered" evidence="6">
    <location>
        <begin position="431"/>
        <end position="466"/>
    </location>
</feature>
<dbReference type="PANTHER" id="PTHR48225:SF7">
    <property type="entry name" value="MEIOSIS-SPECIFIC PROTEIN HOP1"/>
    <property type="match status" value="1"/>
</dbReference>
<dbReference type="Gene3D" id="3.30.900.10">
    <property type="entry name" value="HORMA domain"/>
    <property type="match status" value="1"/>
</dbReference>
<evidence type="ECO:0000259" key="7">
    <source>
        <dbReference type="PROSITE" id="PS50815"/>
    </source>
</evidence>
<keyword evidence="4" id="KW-0539">Nucleus</keyword>
<keyword evidence="5" id="KW-0469">Meiosis</keyword>
<name>A0A369JG37_HYPMA</name>
<organism evidence="8 9">
    <name type="scientific">Hypsizygus marmoreus</name>
    <name type="common">White beech mushroom</name>
    <name type="synonym">Agaricus marmoreus</name>
    <dbReference type="NCBI Taxonomy" id="39966"/>
    <lineage>
        <taxon>Eukaryota</taxon>
        <taxon>Fungi</taxon>
        <taxon>Dikarya</taxon>
        <taxon>Basidiomycota</taxon>
        <taxon>Agaricomycotina</taxon>
        <taxon>Agaricomycetes</taxon>
        <taxon>Agaricomycetidae</taxon>
        <taxon>Agaricales</taxon>
        <taxon>Tricholomatineae</taxon>
        <taxon>Lyophyllaceae</taxon>
        <taxon>Hypsizygus</taxon>
    </lineage>
</organism>
<dbReference type="GO" id="GO:0005694">
    <property type="term" value="C:chromosome"/>
    <property type="evidence" value="ECO:0007669"/>
    <property type="project" value="UniProtKB-SubCell"/>
</dbReference>
<dbReference type="AlphaFoldDB" id="A0A369JG37"/>
<comment type="subcellular location">
    <subcellularLocation>
        <location evidence="2">Chromosome</location>
    </subcellularLocation>
    <subcellularLocation>
        <location evidence="1">Nucleus</location>
    </subcellularLocation>
</comment>
<dbReference type="PANTHER" id="PTHR48225">
    <property type="entry name" value="HORMA DOMAIN-CONTAINING PROTEIN 1"/>
    <property type="match status" value="1"/>
</dbReference>
<dbReference type="EMBL" id="LUEZ02000055">
    <property type="protein sequence ID" value="RDB21131.1"/>
    <property type="molecule type" value="Genomic_DNA"/>
</dbReference>
<keyword evidence="3" id="KW-0158">Chromosome</keyword>
<feature type="region of interest" description="Disordered" evidence="6">
    <location>
        <begin position="616"/>
        <end position="643"/>
    </location>
</feature>
<evidence type="ECO:0000313" key="9">
    <source>
        <dbReference type="Proteomes" id="UP000076154"/>
    </source>
</evidence>
<evidence type="ECO:0000313" key="8">
    <source>
        <dbReference type="EMBL" id="RDB21131.1"/>
    </source>
</evidence>
<evidence type="ECO:0000256" key="4">
    <source>
        <dbReference type="ARBA" id="ARBA00023242"/>
    </source>
</evidence>
<dbReference type="InterPro" id="IPR051294">
    <property type="entry name" value="HORMA_MeioticProgression"/>
</dbReference>